<comment type="caution">
    <text evidence="2">The sequence shown here is derived from an EMBL/GenBank/DDBJ whole genome shotgun (WGS) entry which is preliminary data.</text>
</comment>
<gene>
    <name evidence="2" type="ORF">JEU22_01385</name>
</gene>
<keyword evidence="1" id="KW-0812">Transmembrane</keyword>
<feature type="transmembrane region" description="Helical" evidence="1">
    <location>
        <begin position="44"/>
        <end position="75"/>
    </location>
</feature>
<dbReference type="RefSeq" id="WP_198746166.1">
    <property type="nucleotide sequence ID" value="NZ_JAEHTE010000001.1"/>
</dbReference>
<reference evidence="2" key="1">
    <citation type="submission" date="2020-12" db="EMBL/GenBank/DDBJ databases">
        <title>Enhanced detection system for hospital associated transmission using whole genome sequencing surveillance.</title>
        <authorList>
            <person name="Harrison L.H."/>
            <person name="Van Tyne D."/>
            <person name="Marsh J.W."/>
            <person name="Griffith M.P."/>
            <person name="Snyder D.J."/>
            <person name="Cooper V.S."/>
            <person name="Mustapha M."/>
        </authorList>
    </citation>
    <scope>NUCLEOTIDE SEQUENCE</scope>
    <source>
        <strain evidence="2">PSB00042</strain>
    </source>
</reference>
<evidence type="ECO:0000313" key="2">
    <source>
        <dbReference type="EMBL" id="MBI6882551.1"/>
    </source>
</evidence>
<feature type="transmembrane region" description="Helical" evidence="1">
    <location>
        <begin position="12"/>
        <end position="32"/>
    </location>
</feature>
<keyword evidence="1" id="KW-0472">Membrane</keyword>
<evidence type="ECO:0000256" key="1">
    <source>
        <dbReference type="SAM" id="Phobius"/>
    </source>
</evidence>
<keyword evidence="1" id="KW-1133">Transmembrane helix</keyword>
<dbReference type="EMBL" id="JAEHTE010000001">
    <property type="protein sequence ID" value="MBI6882551.1"/>
    <property type="molecule type" value="Genomic_DNA"/>
</dbReference>
<proteinExistence type="predicted"/>
<name>A0A8I1EBN8_PSEPU</name>
<sequence length="99" mass="10936">MTDFMCSNPLDWPQEMLIISYMATCLLAPFNWAKKSFLNKAIHIAWLAIGTWMVFCLKSLLLVGAINLLALGLLISKWLRTHEASAVAPVVSVKGDQGS</sequence>
<dbReference type="Proteomes" id="UP000637061">
    <property type="component" value="Unassembled WGS sequence"/>
</dbReference>
<accession>A0A8I1EBN8</accession>
<protein>
    <submittedName>
        <fullName evidence="2">Uncharacterized protein</fullName>
    </submittedName>
</protein>
<dbReference type="AlphaFoldDB" id="A0A8I1EBN8"/>
<organism evidence="2 3">
    <name type="scientific">Pseudomonas putida</name>
    <name type="common">Arthrobacter siderocapsulatus</name>
    <dbReference type="NCBI Taxonomy" id="303"/>
    <lineage>
        <taxon>Bacteria</taxon>
        <taxon>Pseudomonadati</taxon>
        <taxon>Pseudomonadota</taxon>
        <taxon>Gammaproteobacteria</taxon>
        <taxon>Pseudomonadales</taxon>
        <taxon>Pseudomonadaceae</taxon>
        <taxon>Pseudomonas</taxon>
    </lineage>
</organism>
<evidence type="ECO:0000313" key="3">
    <source>
        <dbReference type="Proteomes" id="UP000637061"/>
    </source>
</evidence>